<feature type="non-terminal residue" evidence="1">
    <location>
        <position position="53"/>
    </location>
</feature>
<comment type="caution">
    <text evidence="1">The sequence shown here is derived from an EMBL/GenBank/DDBJ whole genome shotgun (WGS) entry which is preliminary data.</text>
</comment>
<reference evidence="1" key="1">
    <citation type="submission" date="2021-10" db="EMBL/GenBank/DDBJ databases">
        <title>Melipona bicolor Genome sequencing and assembly.</title>
        <authorList>
            <person name="Araujo N.S."/>
            <person name="Arias M.C."/>
        </authorList>
    </citation>
    <scope>NUCLEOTIDE SEQUENCE</scope>
    <source>
        <strain evidence="1">USP_2M_L1-L4_2017</strain>
        <tissue evidence="1">Whole body</tissue>
    </source>
</reference>
<keyword evidence="2" id="KW-1185">Reference proteome</keyword>
<proteinExistence type="predicted"/>
<organism evidence="1 2">
    <name type="scientific">Melipona bicolor</name>
    <dbReference type="NCBI Taxonomy" id="60889"/>
    <lineage>
        <taxon>Eukaryota</taxon>
        <taxon>Metazoa</taxon>
        <taxon>Ecdysozoa</taxon>
        <taxon>Arthropoda</taxon>
        <taxon>Hexapoda</taxon>
        <taxon>Insecta</taxon>
        <taxon>Pterygota</taxon>
        <taxon>Neoptera</taxon>
        <taxon>Endopterygota</taxon>
        <taxon>Hymenoptera</taxon>
        <taxon>Apocrita</taxon>
        <taxon>Aculeata</taxon>
        <taxon>Apoidea</taxon>
        <taxon>Anthophila</taxon>
        <taxon>Apidae</taxon>
        <taxon>Melipona</taxon>
    </lineage>
</organism>
<evidence type="ECO:0000313" key="1">
    <source>
        <dbReference type="EMBL" id="KAK1116895.1"/>
    </source>
</evidence>
<dbReference type="EMBL" id="JAHYIQ010000060">
    <property type="protein sequence ID" value="KAK1116895.1"/>
    <property type="molecule type" value="Genomic_DNA"/>
</dbReference>
<name>A0AA40FDE0_9HYME</name>
<dbReference type="AlphaFoldDB" id="A0AA40FDE0"/>
<accession>A0AA40FDE0</accession>
<sequence>MSTNPVKTGNSHLIHQAEHVERSSSSLQILESISLILRTLPPPTTTTTTGRNS</sequence>
<protein>
    <submittedName>
        <fullName evidence="1">Uncharacterized protein</fullName>
    </submittedName>
</protein>
<evidence type="ECO:0000313" key="2">
    <source>
        <dbReference type="Proteomes" id="UP001177670"/>
    </source>
</evidence>
<dbReference type="Proteomes" id="UP001177670">
    <property type="component" value="Unassembled WGS sequence"/>
</dbReference>
<gene>
    <name evidence="1" type="ORF">K0M31_017972</name>
</gene>